<keyword evidence="2" id="KW-1185">Reference proteome</keyword>
<dbReference type="Proteomes" id="UP000390335">
    <property type="component" value="Unassembled WGS sequence"/>
</dbReference>
<dbReference type="EMBL" id="BLAJ01000001">
    <property type="protein sequence ID" value="GES48235.1"/>
    <property type="molecule type" value="Genomic_DNA"/>
</dbReference>
<sequence length="87" mass="9126">MSSLFGFAPGGVFRAVAVARDAVGSYPTLSPLPDPEIGRFAFCGTFPEVAPAGRYPAPCFRGARTFLTPSPFGIDEARLPGQLAQAH</sequence>
<name>A0ABQ0YYS0_9HYPH</name>
<comment type="caution">
    <text evidence="1">The sequence shown here is derived from an EMBL/GenBank/DDBJ whole genome shotgun (WGS) entry which is preliminary data.</text>
</comment>
<accession>A0ABQ0YYS0</accession>
<evidence type="ECO:0000313" key="1">
    <source>
        <dbReference type="EMBL" id="GES48235.1"/>
    </source>
</evidence>
<reference evidence="1 2" key="1">
    <citation type="journal article" date="2020" name="Genome Biol. Evol.">
        <title>Rhizobium dioscoreae sp. nov., a plant growth-promoting bacterium isolated from yam (Dioscorea species).</title>
        <authorList>
            <person name="Ouyabe M."/>
            <person name="Tanaka N."/>
            <person name="Shiwa Y."/>
            <person name="Fujita N."/>
            <person name="Kikuno H."/>
            <person name="Babil P."/>
            <person name="Shiwachi H."/>
        </authorList>
    </citation>
    <scope>NUCLEOTIDE SEQUENCE [LARGE SCALE GENOMIC DNA]</scope>
    <source>
        <strain evidence="1 2">S-93</strain>
    </source>
</reference>
<gene>
    <name evidence="1" type="ORF">RsS93_08490</name>
</gene>
<organism evidence="1 2">
    <name type="scientific">Rhizobium dioscoreae</name>
    <dbReference type="NCBI Taxonomy" id="2653122"/>
    <lineage>
        <taxon>Bacteria</taxon>
        <taxon>Pseudomonadati</taxon>
        <taxon>Pseudomonadota</taxon>
        <taxon>Alphaproteobacteria</taxon>
        <taxon>Hyphomicrobiales</taxon>
        <taxon>Rhizobiaceae</taxon>
        <taxon>Rhizobium/Agrobacterium group</taxon>
        <taxon>Rhizobium</taxon>
    </lineage>
</organism>
<protein>
    <submittedName>
        <fullName evidence="1">Uncharacterized protein</fullName>
    </submittedName>
</protein>
<evidence type="ECO:0000313" key="2">
    <source>
        <dbReference type="Proteomes" id="UP000390335"/>
    </source>
</evidence>
<proteinExistence type="predicted"/>